<evidence type="ECO:0000256" key="8">
    <source>
        <dbReference type="HAMAP-Rule" id="MF_01161"/>
    </source>
</evidence>
<evidence type="ECO:0000256" key="1">
    <source>
        <dbReference type="ARBA" id="ARBA00004496"/>
    </source>
</evidence>
<comment type="function">
    <text evidence="8">Ligates lysine onto the cytidine present at position 34 of the AUA codon-specific tRNA(Ile) that contains the anticodon CAU, in an ATP-dependent manner. Cytidine is converted to lysidine, thus changing the amino acid specificity of the tRNA from methionine to isoleucine.</text>
</comment>
<dbReference type="GO" id="GO:0006400">
    <property type="term" value="P:tRNA modification"/>
    <property type="evidence" value="ECO:0007669"/>
    <property type="project" value="UniProtKB-UniRule"/>
</dbReference>
<accession>A0A449E6J2</accession>
<evidence type="ECO:0000256" key="4">
    <source>
        <dbReference type="ARBA" id="ARBA00022694"/>
    </source>
</evidence>
<keyword evidence="2 8" id="KW-0963">Cytoplasm</keyword>
<dbReference type="EMBL" id="CABEEP010000001">
    <property type="protein sequence ID" value="VTQ70008.1"/>
    <property type="molecule type" value="Genomic_DNA"/>
</dbReference>
<dbReference type="Proteomes" id="UP000352698">
    <property type="component" value="Unassembled WGS sequence"/>
</dbReference>
<evidence type="ECO:0000256" key="7">
    <source>
        <dbReference type="ARBA" id="ARBA00048539"/>
    </source>
</evidence>
<dbReference type="SMART" id="SM00977">
    <property type="entry name" value="TilS_C"/>
    <property type="match status" value="1"/>
</dbReference>
<reference evidence="9 10" key="1">
    <citation type="submission" date="2019-05" db="EMBL/GenBank/DDBJ databases">
        <authorList>
            <consortium name="Pathogen Informatics"/>
        </authorList>
    </citation>
    <scope>NUCLEOTIDE SEQUENCE [LARGE SCALE GENOMIC DNA]</scope>
    <source>
        <strain evidence="9 10">NCTC12204</strain>
    </source>
</reference>
<dbReference type="AlphaFoldDB" id="A0A449E6J2"/>
<dbReference type="GO" id="GO:0032267">
    <property type="term" value="F:tRNA(Ile)-lysidine synthase activity"/>
    <property type="evidence" value="ECO:0007669"/>
    <property type="project" value="UniProtKB-EC"/>
</dbReference>
<comment type="similarity">
    <text evidence="8">Belongs to the tRNA(Ile)-lysidine synthase family.</text>
</comment>
<dbReference type="GO" id="GO:0005737">
    <property type="term" value="C:cytoplasm"/>
    <property type="evidence" value="ECO:0007669"/>
    <property type="project" value="UniProtKB-SubCell"/>
</dbReference>
<dbReference type="PANTHER" id="PTHR43033:SF1">
    <property type="entry name" value="TRNA(ILE)-LYSIDINE SYNTHASE-RELATED"/>
    <property type="match status" value="1"/>
</dbReference>
<proteinExistence type="inferred from homology"/>
<dbReference type="InterPro" id="IPR012795">
    <property type="entry name" value="tRNA_Ile_lys_synt_N"/>
</dbReference>
<dbReference type="NCBIfam" id="TIGR02433">
    <property type="entry name" value="lysidine_TilS_C"/>
    <property type="match status" value="1"/>
</dbReference>
<protein>
    <recommendedName>
        <fullName evidence="8">tRNA(Ile)-lysidine synthase</fullName>
        <ecNumber evidence="8">6.3.4.19</ecNumber>
    </recommendedName>
    <alternativeName>
        <fullName evidence="8">tRNA(Ile)-2-lysyl-cytidine synthase</fullName>
    </alternativeName>
    <alternativeName>
        <fullName evidence="8">tRNA(Ile)-lysidine synthetase</fullName>
    </alternativeName>
</protein>
<dbReference type="CDD" id="cd01992">
    <property type="entry name" value="TilS_N"/>
    <property type="match status" value="1"/>
</dbReference>
<sequence length="480" mass="57071">MEEEQDARKIRQRFLTNCEINGYLNEQTRALLAVSGGVDSMVLLDLMMEAQKKWGFFLAVTHINHQLREESVHEVAYLKKYCQQHQLPLQVEVWEKPTKKGIETAAREFRYQVFAKQMQSGSYDCLMTAHHGDDQMETVLMKLLRGGQLSTYAGIKEAQPFSNGRLIRPLLGFSKAQLYQYASERELVYFEDHTNQELDVQRNRLRHLVLPQLKQENPQAMVHFQRFSQQIQWADRLIQTHMKKVLMENVVEENERVHFPWKLLAEMPEEENYYFLYAFFDHFFEKTAIVIKEKQIQLILQQCQQKKGQWKITLERGWVLQRSYEKIYLIQEKADPSKTIQERTEAHKLELNQRIRLDESCWIGLFTPEAAEEARKADDWDEFSHDLWLSSHQELFVGKRQAGERIQLNSKLKKKISRYLIDNKVPDSQRKEAWVVRDQNENIYSLVPFTYSYLSIGVETDKIHYILLYKYHKEAIGRRT</sequence>
<feature type="binding site" evidence="8">
    <location>
        <begin position="35"/>
        <end position="40"/>
    </location>
    <ligand>
        <name>ATP</name>
        <dbReference type="ChEBI" id="CHEBI:30616"/>
    </ligand>
</feature>
<keyword evidence="6 8" id="KW-0067">ATP-binding</keyword>
<comment type="caution">
    <text evidence="9">The sequence shown here is derived from an EMBL/GenBank/DDBJ whole genome shotgun (WGS) entry which is preliminary data.</text>
</comment>
<dbReference type="NCBIfam" id="TIGR02432">
    <property type="entry name" value="lysidine_TilS_N"/>
    <property type="match status" value="1"/>
</dbReference>
<dbReference type="Gene3D" id="3.40.50.620">
    <property type="entry name" value="HUPs"/>
    <property type="match status" value="1"/>
</dbReference>
<dbReference type="PANTHER" id="PTHR43033">
    <property type="entry name" value="TRNA(ILE)-LYSIDINE SYNTHASE-RELATED"/>
    <property type="match status" value="1"/>
</dbReference>
<keyword evidence="5 8" id="KW-0547">Nucleotide-binding</keyword>
<dbReference type="SUPFAM" id="SSF56037">
    <property type="entry name" value="PheT/TilS domain"/>
    <property type="match status" value="1"/>
</dbReference>
<dbReference type="InterPro" id="IPR011063">
    <property type="entry name" value="TilS/TtcA_N"/>
</dbReference>
<comment type="subcellular location">
    <subcellularLocation>
        <location evidence="1 8">Cytoplasm</location>
    </subcellularLocation>
</comment>
<evidence type="ECO:0000313" key="10">
    <source>
        <dbReference type="Proteomes" id="UP000352698"/>
    </source>
</evidence>
<gene>
    <name evidence="8 9" type="primary">tilS</name>
    <name evidence="9" type="ORF">NCTC12204_02561</name>
</gene>
<organism evidence="9 10">
    <name type="scientific">Enterococcus hirae</name>
    <dbReference type="NCBI Taxonomy" id="1354"/>
    <lineage>
        <taxon>Bacteria</taxon>
        <taxon>Bacillati</taxon>
        <taxon>Bacillota</taxon>
        <taxon>Bacilli</taxon>
        <taxon>Lactobacillales</taxon>
        <taxon>Enterococcaceae</taxon>
        <taxon>Enterococcus</taxon>
    </lineage>
</organism>
<dbReference type="SUPFAM" id="SSF52402">
    <property type="entry name" value="Adenine nucleotide alpha hydrolases-like"/>
    <property type="match status" value="1"/>
</dbReference>
<evidence type="ECO:0000256" key="5">
    <source>
        <dbReference type="ARBA" id="ARBA00022741"/>
    </source>
</evidence>
<comment type="domain">
    <text evidence="8">The N-terminal region contains the highly conserved SGGXDS motif, predicted to be a P-loop motif involved in ATP binding.</text>
</comment>
<dbReference type="GO" id="GO:0005524">
    <property type="term" value="F:ATP binding"/>
    <property type="evidence" value="ECO:0007669"/>
    <property type="project" value="UniProtKB-UniRule"/>
</dbReference>
<dbReference type="InterPro" id="IPR014729">
    <property type="entry name" value="Rossmann-like_a/b/a_fold"/>
</dbReference>
<evidence type="ECO:0000256" key="6">
    <source>
        <dbReference type="ARBA" id="ARBA00022840"/>
    </source>
</evidence>
<evidence type="ECO:0000256" key="2">
    <source>
        <dbReference type="ARBA" id="ARBA00022490"/>
    </source>
</evidence>
<keyword evidence="4 8" id="KW-0819">tRNA processing</keyword>
<keyword evidence="3 8" id="KW-0436">Ligase</keyword>
<comment type="catalytic activity">
    <reaction evidence="7 8">
        <text>cytidine(34) in tRNA(Ile2) + L-lysine + ATP = lysidine(34) in tRNA(Ile2) + AMP + diphosphate + H(+)</text>
        <dbReference type="Rhea" id="RHEA:43744"/>
        <dbReference type="Rhea" id="RHEA-COMP:10625"/>
        <dbReference type="Rhea" id="RHEA-COMP:10670"/>
        <dbReference type="ChEBI" id="CHEBI:15378"/>
        <dbReference type="ChEBI" id="CHEBI:30616"/>
        <dbReference type="ChEBI" id="CHEBI:32551"/>
        <dbReference type="ChEBI" id="CHEBI:33019"/>
        <dbReference type="ChEBI" id="CHEBI:82748"/>
        <dbReference type="ChEBI" id="CHEBI:83665"/>
        <dbReference type="ChEBI" id="CHEBI:456215"/>
        <dbReference type="EC" id="6.3.4.19"/>
    </reaction>
</comment>
<dbReference type="EC" id="6.3.4.19" evidence="8"/>
<dbReference type="InterPro" id="IPR012796">
    <property type="entry name" value="Lysidine-tRNA-synth_C"/>
</dbReference>
<evidence type="ECO:0000256" key="3">
    <source>
        <dbReference type="ARBA" id="ARBA00022598"/>
    </source>
</evidence>
<name>A0A449E6J2_ENTHR</name>
<dbReference type="HAMAP" id="MF_01161">
    <property type="entry name" value="tRNA_Ile_lys_synt"/>
    <property type="match status" value="1"/>
</dbReference>
<dbReference type="RefSeq" id="WP_010737291.1">
    <property type="nucleotide sequence ID" value="NZ_AP027299.1"/>
</dbReference>
<evidence type="ECO:0000313" key="9">
    <source>
        <dbReference type="EMBL" id="VTQ70008.1"/>
    </source>
</evidence>
<dbReference type="Pfam" id="PF01171">
    <property type="entry name" value="ATP_bind_3"/>
    <property type="match status" value="1"/>
</dbReference>
<dbReference type="InterPro" id="IPR012094">
    <property type="entry name" value="tRNA_Ile_lys_synt"/>
</dbReference>